<feature type="compositionally biased region" description="Basic and acidic residues" evidence="10">
    <location>
        <begin position="27"/>
        <end position="47"/>
    </location>
</feature>
<evidence type="ECO:0000313" key="12">
    <source>
        <dbReference type="EMBL" id="ORY20460.1"/>
    </source>
</evidence>
<dbReference type="GO" id="GO:0005737">
    <property type="term" value="C:cytoplasm"/>
    <property type="evidence" value="ECO:0007669"/>
    <property type="project" value="UniProtKB-SubCell"/>
</dbReference>
<evidence type="ECO:0000256" key="4">
    <source>
        <dbReference type="ARBA" id="ARBA00022517"/>
    </source>
</evidence>
<dbReference type="GO" id="GO:0043021">
    <property type="term" value="F:ribonucleoprotein complex binding"/>
    <property type="evidence" value="ECO:0007669"/>
    <property type="project" value="UniProtKB-ARBA"/>
</dbReference>
<keyword evidence="6" id="KW-0863">Zinc-finger</keyword>
<comment type="subcellular location">
    <subcellularLocation>
        <location evidence="2">Cytoplasm</location>
    </subcellularLocation>
    <subcellularLocation>
        <location evidence="1">Nucleus</location>
    </subcellularLocation>
</comment>
<keyword evidence="3" id="KW-0963">Cytoplasm</keyword>
<keyword evidence="7" id="KW-0862">Zinc</keyword>
<accession>A0A1Y2ADU8</accession>
<dbReference type="InterPro" id="IPR022755">
    <property type="entry name" value="Znf_C2H2_jaz"/>
</dbReference>
<dbReference type="PROSITE" id="PS00028">
    <property type="entry name" value="ZINC_FINGER_C2H2_1"/>
    <property type="match status" value="1"/>
</dbReference>
<evidence type="ECO:0000256" key="3">
    <source>
        <dbReference type="ARBA" id="ARBA00022490"/>
    </source>
</evidence>
<dbReference type="AlphaFoldDB" id="A0A1Y2ADU8"/>
<dbReference type="OrthoDB" id="24683at2759"/>
<dbReference type="PANTHER" id="PTHR46095">
    <property type="entry name" value="ZINC FINGER PROTEIN 593"/>
    <property type="match status" value="1"/>
</dbReference>
<dbReference type="STRING" id="1754190.A0A1Y2ADU8"/>
<keyword evidence="13" id="KW-1185">Reference proteome</keyword>
<dbReference type="FunFam" id="3.30.160.60:FF:000299">
    <property type="entry name" value="Zinc finger protein 593"/>
    <property type="match status" value="1"/>
</dbReference>
<evidence type="ECO:0000256" key="9">
    <source>
        <dbReference type="ARBA" id="ARBA00038064"/>
    </source>
</evidence>
<proteinExistence type="inferred from homology"/>
<dbReference type="InterPro" id="IPR036236">
    <property type="entry name" value="Znf_C2H2_sf"/>
</dbReference>
<evidence type="ECO:0000256" key="6">
    <source>
        <dbReference type="ARBA" id="ARBA00022771"/>
    </source>
</evidence>
<feature type="compositionally biased region" description="Basic residues" evidence="10">
    <location>
        <begin position="1"/>
        <end position="13"/>
    </location>
</feature>
<reference evidence="12 13" key="1">
    <citation type="submission" date="2016-08" db="EMBL/GenBank/DDBJ databases">
        <title>A Parts List for Fungal Cellulosomes Revealed by Comparative Genomics.</title>
        <authorList>
            <consortium name="DOE Joint Genome Institute"/>
            <person name="Haitjema C.H."/>
            <person name="Gilmore S.P."/>
            <person name="Henske J.K."/>
            <person name="Solomon K.V."/>
            <person name="De Groot R."/>
            <person name="Kuo A."/>
            <person name="Mondo S.J."/>
            <person name="Salamov A.A."/>
            <person name="Labutti K."/>
            <person name="Zhao Z."/>
            <person name="Chiniquy J."/>
            <person name="Barry K."/>
            <person name="Brewer H.M."/>
            <person name="Purvine S.O."/>
            <person name="Wright A.T."/>
            <person name="Boxma B."/>
            <person name="Van Alen T."/>
            <person name="Hackstein J.H."/>
            <person name="Baker S.E."/>
            <person name="Grigoriev I.V."/>
            <person name="O'Malley M.A."/>
        </authorList>
    </citation>
    <scope>NUCLEOTIDE SEQUENCE [LARGE SCALE GENOMIC DNA]</scope>
    <source>
        <strain evidence="12 13">G1</strain>
    </source>
</reference>
<dbReference type="GO" id="GO:0008270">
    <property type="term" value="F:zinc ion binding"/>
    <property type="evidence" value="ECO:0007669"/>
    <property type="project" value="UniProtKB-KW"/>
</dbReference>
<dbReference type="InterPro" id="IPR003604">
    <property type="entry name" value="Matrin/U1-like-C_Znf_C2H2"/>
</dbReference>
<sequence>MVGKAQRKKRNHHSIRDISRAARTRARTKDLDQIHEDLKPENAEKIKNALPDPDLPGMGKNYCIPCARHFTSPEAYEAHIHTKLHKRRLKVLKEKPYTQKEAEAAVGLTTDNDAKRIANIMNAKKDEMQQ</sequence>
<feature type="domain" description="C2H2-type" evidence="11">
    <location>
        <begin position="63"/>
        <end position="85"/>
    </location>
</feature>
<name>A0A1Y2ADU8_9FUNG</name>
<dbReference type="InterPro" id="IPR013087">
    <property type="entry name" value="Znf_C2H2_type"/>
</dbReference>
<evidence type="ECO:0000313" key="13">
    <source>
        <dbReference type="Proteomes" id="UP000193920"/>
    </source>
</evidence>
<dbReference type="GO" id="GO:0042254">
    <property type="term" value="P:ribosome biogenesis"/>
    <property type="evidence" value="ECO:0007669"/>
    <property type="project" value="UniProtKB-KW"/>
</dbReference>
<evidence type="ECO:0000256" key="7">
    <source>
        <dbReference type="ARBA" id="ARBA00022833"/>
    </source>
</evidence>
<dbReference type="GO" id="GO:0005634">
    <property type="term" value="C:nucleus"/>
    <property type="evidence" value="ECO:0007669"/>
    <property type="project" value="UniProtKB-SubCell"/>
</dbReference>
<dbReference type="SUPFAM" id="SSF57667">
    <property type="entry name" value="beta-beta-alpha zinc fingers"/>
    <property type="match status" value="1"/>
</dbReference>
<dbReference type="EMBL" id="MCOG01000289">
    <property type="protein sequence ID" value="ORY20460.1"/>
    <property type="molecule type" value="Genomic_DNA"/>
</dbReference>
<dbReference type="Gene3D" id="3.30.160.60">
    <property type="entry name" value="Classic Zinc Finger"/>
    <property type="match status" value="1"/>
</dbReference>
<evidence type="ECO:0000259" key="11">
    <source>
        <dbReference type="PROSITE" id="PS00028"/>
    </source>
</evidence>
<keyword evidence="5" id="KW-0479">Metal-binding</keyword>
<comment type="caution">
    <text evidence="12">The sequence shown here is derived from an EMBL/GenBank/DDBJ whole genome shotgun (WGS) entry which is preliminary data.</text>
</comment>
<feature type="region of interest" description="Disordered" evidence="10">
    <location>
        <begin position="1"/>
        <end position="54"/>
    </location>
</feature>
<evidence type="ECO:0000256" key="2">
    <source>
        <dbReference type="ARBA" id="ARBA00004496"/>
    </source>
</evidence>
<keyword evidence="8" id="KW-0539">Nucleus</keyword>
<organism evidence="12 13">
    <name type="scientific">Neocallimastix californiae</name>
    <dbReference type="NCBI Taxonomy" id="1754190"/>
    <lineage>
        <taxon>Eukaryota</taxon>
        <taxon>Fungi</taxon>
        <taxon>Fungi incertae sedis</taxon>
        <taxon>Chytridiomycota</taxon>
        <taxon>Chytridiomycota incertae sedis</taxon>
        <taxon>Neocallimastigomycetes</taxon>
        <taxon>Neocallimastigales</taxon>
        <taxon>Neocallimastigaceae</taxon>
        <taxon>Neocallimastix</taxon>
    </lineage>
</organism>
<evidence type="ECO:0000256" key="1">
    <source>
        <dbReference type="ARBA" id="ARBA00004123"/>
    </source>
</evidence>
<dbReference type="SMART" id="SM00451">
    <property type="entry name" value="ZnF_U1"/>
    <property type="match status" value="1"/>
</dbReference>
<gene>
    <name evidence="12" type="ORF">LY90DRAFT_676737</name>
</gene>
<keyword evidence="4" id="KW-0690">Ribosome biogenesis</keyword>
<dbReference type="GO" id="GO:0003676">
    <property type="term" value="F:nucleic acid binding"/>
    <property type="evidence" value="ECO:0007669"/>
    <property type="project" value="InterPro"/>
</dbReference>
<protein>
    <recommendedName>
        <fullName evidence="11">C2H2-type domain-containing protein</fullName>
    </recommendedName>
</protein>
<dbReference type="Proteomes" id="UP000193920">
    <property type="component" value="Unassembled WGS sequence"/>
</dbReference>
<dbReference type="Pfam" id="PF12171">
    <property type="entry name" value="zf-C2H2_jaz"/>
    <property type="match status" value="1"/>
</dbReference>
<comment type="similarity">
    <text evidence="9">Belongs to the ZNF593/BUD20 C2H2-type zinc-finger protein family.</text>
</comment>
<evidence type="ECO:0000256" key="8">
    <source>
        <dbReference type="ARBA" id="ARBA00023242"/>
    </source>
</evidence>
<evidence type="ECO:0000256" key="10">
    <source>
        <dbReference type="SAM" id="MobiDB-lite"/>
    </source>
</evidence>
<dbReference type="PANTHER" id="PTHR46095:SF1">
    <property type="entry name" value="ZINC FINGER PROTEIN 593"/>
    <property type="match status" value="1"/>
</dbReference>
<dbReference type="InterPro" id="IPR051879">
    <property type="entry name" value="C2H2-ZF_Maturation_Protein"/>
</dbReference>
<evidence type="ECO:0000256" key="5">
    <source>
        <dbReference type="ARBA" id="ARBA00022723"/>
    </source>
</evidence>